<dbReference type="PATRIC" id="fig|1097667.3.peg.2948"/>
<dbReference type="EMBL" id="AGUD01000238">
    <property type="protein sequence ID" value="EHN10214.1"/>
    <property type="molecule type" value="Genomic_DNA"/>
</dbReference>
<dbReference type="EC" id="1.14.13.-" evidence="3"/>
<dbReference type="PANTHER" id="PTHR30466">
    <property type="entry name" value="FLAVIN REDUCTASE"/>
    <property type="match status" value="1"/>
</dbReference>
<evidence type="ECO:0000313" key="3">
    <source>
        <dbReference type="EMBL" id="EHN10214.1"/>
    </source>
</evidence>
<dbReference type="Gene3D" id="2.30.110.10">
    <property type="entry name" value="Electron Transport, Fmn-binding Protein, Chain A"/>
    <property type="match status" value="1"/>
</dbReference>
<dbReference type="InterPro" id="IPR002563">
    <property type="entry name" value="Flavin_Rdtase-like_dom"/>
</dbReference>
<dbReference type="RefSeq" id="WP_007576559.1">
    <property type="nucleotide sequence ID" value="NZ_AGUD01000238.1"/>
</dbReference>
<dbReference type="InterPro" id="IPR012349">
    <property type="entry name" value="Split_barrel_FMN-bd"/>
</dbReference>
<comment type="caution">
    <text evidence="3">The sequence shown here is derived from an EMBL/GenBank/DDBJ whole genome shotgun (WGS) entry which is preliminary data.</text>
</comment>
<dbReference type="OrthoDB" id="3677205at2"/>
<dbReference type="GO" id="GO:0006208">
    <property type="term" value="P:pyrimidine nucleobase catabolic process"/>
    <property type="evidence" value="ECO:0007669"/>
    <property type="project" value="TreeGrafter"/>
</dbReference>
<dbReference type="SMART" id="SM00903">
    <property type="entry name" value="Flavin_Reduct"/>
    <property type="match status" value="1"/>
</dbReference>
<feature type="domain" description="Flavin reductase like" evidence="2">
    <location>
        <begin position="15"/>
        <end position="157"/>
    </location>
</feature>
<dbReference type="SUPFAM" id="SSF50475">
    <property type="entry name" value="FMN-binding split barrel"/>
    <property type="match status" value="1"/>
</dbReference>
<dbReference type="InterPro" id="IPR050268">
    <property type="entry name" value="NADH-dep_flavin_reductase"/>
</dbReference>
<protein>
    <submittedName>
        <fullName evidence="3">Nitrilotriacetate monooxygenase component B</fullName>
        <ecNumber evidence="3">1.14.13.-</ecNumber>
    </submittedName>
</protein>
<keyword evidence="4" id="KW-1185">Reference proteome</keyword>
<dbReference type="GO" id="GO:0004497">
    <property type="term" value="F:monooxygenase activity"/>
    <property type="evidence" value="ECO:0007669"/>
    <property type="project" value="UniProtKB-KW"/>
</dbReference>
<dbReference type="Pfam" id="PF01613">
    <property type="entry name" value="Flavin_Reduct"/>
    <property type="match status" value="1"/>
</dbReference>
<sequence>MSVTTISPEAMRATLGRFCTGVTVVTTADDAGDDVHAMTANGFASVSLTPPLVLVSVDHRTRMHQRLPETGRYGVSILAADQERIALHFAGRPLAEHDELFEWADGVPFVRGAIAHVGCRLHACHEAGDHTLYLGRVGHLASRAGDPLLFHRGSFGQMSRDEALASGWVW</sequence>
<dbReference type="AlphaFoldDB" id="H0E816"/>
<evidence type="ECO:0000259" key="2">
    <source>
        <dbReference type="SMART" id="SM00903"/>
    </source>
</evidence>
<evidence type="ECO:0000313" key="4">
    <source>
        <dbReference type="Proteomes" id="UP000005143"/>
    </source>
</evidence>
<name>H0E816_9ACTN</name>
<dbReference type="GO" id="GO:0042602">
    <property type="term" value="F:riboflavin reductase (NADPH) activity"/>
    <property type="evidence" value="ECO:0007669"/>
    <property type="project" value="TreeGrafter"/>
</dbReference>
<dbReference type="PANTHER" id="PTHR30466:SF1">
    <property type="entry name" value="FMN REDUCTASE (NADH) RUTF"/>
    <property type="match status" value="1"/>
</dbReference>
<organism evidence="3 4">
    <name type="scientific">Patulibacter medicamentivorans</name>
    <dbReference type="NCBI Taxonomy" id="1097667"/>
    <lineage>
        <taxon>Bacteria</taxon>
        <taxon>Bacillati</taxon>
        <taxon>Actinomycetota</taxon>
        <taxon>Thermoleophilia</taxon>
        <taxon>Solirubrobacterales</taxon>
        <taxon>Patulibacteraceae</taxon>
        <taxon>Patulibacter</taxon>
    </lineage>
</organism>
<reference evidence="3 4" key="1">
    <citation type="journal article" date="2013" name="Biodegradation">
        <title>Quantitative proteomic analysis of ibuprofen-degrading Patulibacter sp. strain I11.</title>
        <authorList>
            <person name="Almeida B."/>
            <person name="Kjeldal H."/>
            <person name="Lolas I."/>
            <person name="Knudsen A.D."/>
            <person name="Carvalho G."/>
            <person name="Nielsen K.L."/>
            <person name="Barreto Crespo M.T."/>
            <person name="Stensballe A."/>
            <person name="Nielsen J.L."/>
        </authorList>
    </citation>
    <scope>NUCLEOTIDE SEQUENCE [LARGE SCALE GENOMIC DNA]</scope>
    <source>
        <strain evidence="3 4">I11</strain>
    </source>
</reference>
<proteinExistence type="predicted"/>
<dbReference type="Proteomes" id="UP000005143">
    <property type="component" value="Unassembled WGS sequence"/>
</dbReference>
<gene>
    <name evidence="3" type="ORF">PAI11_29730</name>
</gene>
<keyword evidence="3" id="KW-0503">Monooxygenase</keyword>
<keyword evidence="1 3" id="KW-0560">Oxidoreductase</keyword>
<dbReference type="GO" id="GO:0010181">
    <property type="term" value="F:FMN binding"/>
    <property type="evidence" value="ECO:0007669"/>
    <property type="project" value="InterPro"/>
</dbReference>
<evidence type="ECO:0000256" key="1">
    <source>
        <dbReference type="ARBA" id="ARBA00023002"/>
    </source>
</evidence>
<accession>H0E816</accession>